<dbReference type="OrthoDB" id="9779128at2"/>
<organism evidence="7 8">
    <name type="scientific">Marinomonas spartinae</name>
    <dbReference type="NCBI Taxonomy" id="1792290"/>
    <lineage>
        <taxon>Bacteria</taxon>
        <taxon>Pseudomonadati</taxon>
        <taxon>Pseudomonadota</taxon>
        <taxon>Gammaproteobacteria</taxon>
        <taxon>Oceanospirillales</taxon>
        <taxon>Oceanospirillaceae</taxon>
        <taxon>Marinomonas</taxon>
    </lineage>
</organism>
<comment type="subcellular location">
    <subcellularLocation>
        <location evidence="3">Cell membrane</location>
        <topology evidence="3">Lipid-anchor</topology>
    </subcellularLocation>
</comment>
<dbReference type="AlphaFoldDB" id="A0A1A8T6C8"/>
<keyword evidence="8" id="KW-1185">Reference proteome</keyword>
<evidence type="ECO:0000313" key="8">
    <source>
        <dbReference type="Proteomes" id="UP000092544"/>
    </source>
</evidence>
<keyword evidence="5" id="KW-0732">Signal</keyword>
<dbReference type="PANTHER" id="PTHR34183:SF1">
    <property type="entry name" value="ENDOLYTIC PEPTIDOGLYCAN TRANSGLYCOSYLASE RLPA"/>
    <property type="match status" value="1"/>
</dbReference>
<evidence type="ECO:0000256" key="5">
    <source>
        <dbReference type="SAM" id="SignalP"/>
    </source>
</evidence>
<dbReference type="InterPro" id="IPR009009">
    <property type="entry name" value="RlpA-like_DPBB"/>
</dbReference>
<dbReference type="PANTHER" id="PTHR34183">
    <property type="entry name" value="ENDOLYTIC PEPTIDOGLYCAN TRANSGLYCOSYLASE RLPA"/>
    <property type="match status" value="1"/>
</dbReference>
<name>A0A1A8T6C8_9GAMM</name>
<dbReference type="Pfam" id="PF03330">
    <property type="entry name" value="DPBB_1"/>
    <property type="match status" value="1"/>
</dbReference>
<dbReference type="EC" id="4.2.2.-" evidence="3"/>
<evidence type="ECO:0000256" key="3">
    <source>
        <dbReference type="HAMAP-Rule" id="MF_02071"/>
    </source>
</evidence>
<comment type="similarity">
    <text evidence="3 4">Belongs to the RlpA family.</text>
</comment>
<feature type="domain" description="RlpA-like protein double-psi beta-barrel" evidence="6">
    <location>
        <begin position="36"/>
        <end position="123"/>
    </location>
</feature>
<dbReference type="NCBIfam" id="TIGR00413">
    <property type="entry name" value="rlpA"/>
    <property type="match status" value="1"/>
</dbReference>
<sequence>MLKITVVSWIVLPFLLSACASAPMTHSESRGFVEYGKASYYAAKYQGRKTASGERFNQHALTAAHKRLAFGSKVKVINLANGKSVVVRINDRGPYSSGRIIDLSKAAFKRIASVHKGVINVKIIVLSSK</sequence>
<dbReference type="RefSeq" id="WP_067012600.1">
    <property type="nucleotide sequence ID" value="NZ_FLOB01000001.1"/>
</dbReference>
<dbReference type="GO" id="GO:0071555">
    <property type="term" value="P:cell wall organization"/>
    <property type="evidence" value="ECO:0007669"/>
    <property type="project" value="UniProtKB-KW"/>
</dbReference>
<keyword evidence="2 3" id="KW-0961">Cell wall biogenesis/degradation</keyword>
<keyword evidence="3" id="KW-0449">Lipoprotein</keyword>
<keyword evidence="3" id="KW-1003">Cell membrane</keyword>
<keyword evidence="1 3" id="KW-0456">Lyase</keyword>
<evidence type="ECO:0000256" key="4">
    <source>
        <dbReference type="RuleBase" id="RU003495"/>
    </source>
</evidence>
<feature type="signal peptide" evidence="5">
    <location>
        <begin position="1"/>
        <end position="22"/>
    </location>
</feature>
<accession>A0A1A8T6C8</accession>
<dbReference type="HAMAP" id="MF_02071">
    <property type="entry name" value="RlpA"/>
    <property type="match status" value="1"/>
</dbReference>
<dbReference type="GO" id="GO:0000270">
    <property type="term" value="P:peptidoglycan metabolic process"/>
    <property type="evidence" value="ECO:0007669"/>
    <property type="project" value="UniProtKB-UniRule"/>
</dbReference>
<dbReference type="CDD" id="cd22268">
    <property type="entry name" value="DPBB_RlpA-like"/>
    <property type="match status" value="1"/>
</dbReference>
<dbReference type="Gene3D" id="2.40.40.10">
    <property type="entry name" value="RlpA-like domain"/>
    <property type="match status" value="1"/>
</dbReference>
<gene>
    <name evidence="3" type="primary">rlpA</name>
    <name evidence="7" type="ORF">MSP8886_00656</name>
</gene>
<dbReference type="Proteomes" id="UP000092544">
    <property type="component" value="Unassembled WGS sequence"/>
</dbReference>
<dbReference type="EMBL" id="FLOB01000001">
    <property type="protein sequence ID" value="SBS26628.1"/>
    <property type="molecule type" value="Genomic_DNA"/>
</dbReference>
<dbReference type="InterPro" id="IPR012997">
    <property type="entry name" value="RplA"/>
</dbReference>
<protein>
    <recommendedName>
        <fullName evidence="3">Endolytic peptidoglycan transglycosylase RlpA</fullName>
        <ecNumber evidence="3">4.2.2.-</ecNumber>
    </recommendedName>
</protein>
<feature type="chain" id="PRO_5009986638" description="Endolytic peptidoglycan transglycosylase RlpA" evidence="5">
    <location>
        <begin position="23"/>
        <end position="129"/>
    </location>
</feature>
<comment type="function">
    <text evidence="3">Lytic transglycosylase with a strong preference for naked glycan strands that lack stem peptides.</text>
</comment>
<dbReference type="SUPFAM" id="SSF50685">
    <property type="entry name" value="Barwin-like endoglucanases"/>
    <property type="match status" value="1"/>
</dbReference>
<dbReference type="STRING" id="1792290.MSP8886_00656"/>
<evidence type="ECO:0000259" key="6">
    <source>
        <dbReference type="Pfam" id="PF03330"/>
    </source>
</evidence>
<dbReference type="InterPro" id="IPR036908">
    <property type="entry name" value="RlpA-like_sf"/>
</dbReference>
<dbReference type="GO" id="GO:0005886">
    <property type="term" value="C:plasma membrane"/>
    <property type="evidence" value="ECO:0007669"/>
    <property type="project" value="UniProtKB-SubCell"/>
</dbReference>
<dbReference type="PROSITE" id="PS51257">
    <property type="entry name" value="PROKAR_LIPOPROTEIN"/>
    <property type="match status" value="1"/>
</dbReference>
<dbReference type="GO" id="GO:0008932">
    <property type="term" value="F:lytic endotransglycosylase activity"/>
    <property type="evidence" value="ECO:0007669"/>
    <property type="project" value="UniProtKB-UniRule"/>
</dbReference>
<keyword evidence="3" id="KW-0472">Membrane</keyword>
<keyword evidence="3" id="KW-0564">Palmitate</keyword>
<proteinExistence type="inferred from homology"/>
<evidence type="ECO:0000256" key="1">
    <source>
        <dbReference type="ARBA" id="ARBA00023239"/>
    </source>
</evidence>
<dbReference type="InterPro" id="IPR034718">
    <property type="entry name" value="RlpA"/>
</dbReference>
<evidence type="ECO:0000256" key="2">
    <source>
        <dbReference type="ARBA" id="ARBA00023316"/>
    </source>
</evidence>
<evidence type="ECO:0000313" key="7">
    <source>
        <dbReference type="EMBL" id="SBS26628.1"/>
    </source>
</evidence>
<reference evidence="7 8" key="1">
    <citation type="submission" date="2016-06" db="EMBL/GenBank/DDBJ databases">
        <authorList>
            <person name="Kjaerup R.B."/>
            <person name="Dalgaard T.S."/>
            <person name="Juul-Madsen H.R."/>
        </authorList>
    </citation>
    <scope>NUCLEOTIDE SEQUENCE [LARGE SCALE GENOMIC DNA]</scope>
    <source>
        <strain evidence="7 8">CECT 8886</strain>
    </source>
</reference>